<dbReference type="Proteomes" id="UP000450000">
    <property type="component" value="Unassembled WGS sequence"/>
</dbReference>
<keyword evidence="3" id="KW-0547">Nucleotide-binding</keyword>
<organism evidence="6 7">
    <name type="scientific">Streptomyces kaniharaensis</name>
    <dbReference type="NCBI Taxonomy" id="212423"/>
    <lineage>
        <taxon>Bacteria</taxon>
        <taxon>Bacillati</taxon>
        <taxon>Actinomycetota</taxon>
        <taxon>Actinomycetes</taxon>
        <taxon>Kitasatosporales</taxon>
        <taxon>Streptomycetaceae</taxon>
        <taxon>Streptomyces</taxon>
    </lineage>
</organism>
<dbReference type="SMART" id="SM00382">
    <property type="entry name" value="AAA"/>
    <property type="match status" value="1"/>
</dbReference>
<gene>
    <name evidence="6" type="ORF">F7Q99_19465</name>
</gene>
<keyword evidence="7" id="KW-1185">Reference proteome</keyword>
<proteinExistence type="inferred from homology"/>
<dbReference type="SUPFAM" id="SSF52540">
    <property type="entry name" value="P-loop containing nucleoside triphosphate hydrolases"/>
    <property type="match status" value="1"/>
</dbReference>
<evidence type="ECO:0000256" key="4">
    <source>
        <dbReference type="ARBA" id="ARBA00022840"/>
    </source>
</evidence>
<feature type="domain" description="ABC transporter" evidence="5">
    <location>
        <begin position="14"/>
        <end position="239"/>
    </location>
</feature>
<evidence type="ECO:0000256" key="1">
    <source>
        <dbReference type="ARBA" id="ARBA00005417"/>
    </source>
</evidence>
<reference evidence="6 7" key="1">
    <citation type="submission" date="2019-09" db="EMBL/GenBank/DDBJ databases">
        <title>Genome Sequences of Streptomyces kaniharaensis ATCC 21070.</title>
        <authorList>
            <person name="Zhu W."/>
            <person name="De Crecy-Lagard V."/>
            <person name="Richards N.G."/>
        </authorList>
    </citation>
    <scope>NUCLEOTIDE SEQUENCE [LARGE SCALE GENOMIC DNA]</scope>
    <source>
        <strain evidence="6 7">SF-557</strain>
    </source>
</reference>
<dbReference type="EMBL" id="WBOF01000001">
    <property type="protein sequence ID" value="MQS14380.1"/>
    <property type="molecule type" value="Genomic_DNA"/>
</dbReference>
<dbReference type="Gene3D" id="3.40.50.300">
    <property type="entry name" value="P-loop containing nucleotide triphosphate hydrolases"/>
    <property type="match status" value="1"/>
</dbReference>
<evidence type="ECO:0000256" key="3">
    <source>
        <dbReference type="ARBA" id="ARBA00022741"/>
    </source>
</evidence>
<comment type="similarity">
    <text evidence="1">Belongs to the ABC transporter superfamily.</text>
</comment>
<dbReference type="GO" id="GO:0016887">
    <property type="term" value="F:ATP hydrolysis activity"/>
    <property type="evidence" value="ECO:0007669"/>
    <property type="project" value="InterPro"/>
</dbReference>
<evidence type="ECO:0000313" key="6">
    <source>
        <dbReference type="EMBL" id="MQS14380.1"/>
    </source>
</evidence>
<sequence>MPAEGPNGTVVPVIEIERLSKRYGDTVAVDDLSFTVRPGTVTGFLGPNGAGKSTTLRMILGLDAPTGGTVTVDGVPFAGRPRGLRHIGALLDAQDVHGGRSARAHLSALARSNRIPLGRVEEVLHEVGLAKAGGRRIGGYSLGMKQRLGIAGALLGDPPVLLFDEPLNGLDPEGVLWVRGLFRRLAEEGRTVFVSSHMMAEMEHTADRLVVIGRGRLIADESLADFSARHADAHVAVRTPRLGALTAVLAGEGATVRPSGREEAVVTGLPAARIGELALRHGVVLHELASRTSSLESAFMALTADSVQYLAGEHPAVDCPAVGFPAGEYPVVEYPVVEYPAVEYPAGDAR</sequence>
<evidence type="ECO:0000256" key="2">
    <source>
        <dbReference type="ARBA" id="ARBA00022448"/>
    </source>
</evidence>
<evidence type="ECO:0000313" key="7">
    <source>
        <dbReference type="Proteomes" id="UP000450000"/>
    </source>
</evidence>
<name>A0A6N7KS82_9ACTN</name>
<dbReference type="PANTHER" id="PTHR43335:SF4">
    <property type="entry name" value="ABC TRANSPORTER, ATP-BINDING PROTEIN"/>
    <property type="match status" value="1"/>
</dbReference>
<dbReference type="Pfam" id="PF00005">
    <property type="entry name" value="ABC_tran"/>
    <property type="match status" value="1"/>
</dbReference>
<dbReference type="PANTHER" id="PTHR43335">
    <property type="entry name" value="ABC TRANSPORTER, ATP-BINDING PROTEIN"/>
    <property type="match status" value="1"/>
</dbReference>
<dbReference type="InterPro" id="IPR003439">
    <property type="entry name" value="ABC_transporter-like_ATP-bd"/>
</dbReference>
<keyword evidence="2" id="KW-0813">Transport</keyword>
<dbReference type="AlphaFoldDB" id="A0A6N7KS82"/>
<evidence type="ECO:0000259" key="5">
    <source>
        <dbReference type="PROSITE" id="PS50893"/>
    </source>
</evidence>
<dbReference type="PROSITE" id="PS00211">
    <property type="entry name" value="ABC_TRANSPORTER_1"/>
    <property type="match status" value="1"/>
</dbReference>
<keyword evidence="4 6" id="KW-0067">ATP-binding</keyword>
<dbReference type="InterPro" id="IPR027417">
    <property type="entry name" value="P-loop_NTPase"/>
</dbReference>
<dbReference type="PROSITE" id="PS50893">
    <property type="entry name" value="ABC_TRANSPORTER_2"/>
    <property type="match status" value="1"/>
</dbReference>
<protein>
    <submittedName>
        <fullName evidence="6">ATP-binding cassette domain-containing protein</fullName>
    </submittedName>
</protein>
<dbReference type="InterPro" id="IPR003593">
    <property type="entry name" value="AAA+_ATPase"/>
</dbReference>
<accession>A0A6N7KS82</accession>
<dbReference type="OrthoDB" id="9804819at2"/>
<dbReference type="InterPro" id="IPR017871">
    <property type="entry name" value="ABC_transporter-like_CS"/>
</dbReference>
<comment type="caution">
    <text evidence="6">The sequence shown here is derived from an EMBL/GenBank/DDBJ whole genome shotgun (WGS) entry which is preliminary data.</text>
</comment>
<dbReference type="GO" id="GO:0005524">
    <property type="term" value="F:ATP binding"/>
    <property type="evidence" value="ECO:0007669"/>
    <property type="project" value="UniProtKB-KW"/>
</dbReference>